<dbReference type="Proteomes" id="UP001337305">
    <property type="component" value="Unassembled WGS sequence"/>
</dbReference>
<feature type="domain" description="PKD" evidence="1">
    <location>
        <begin position="138"/>
        <end position="192"/>
    </location>
</feature>
<keyword evidence="4" id="KW-1185">Reference proteome</keyword>
<dbReference type="InterPro" id="IPR000601">
    <property type="entry name" value="PKD_dom"/>
</dbReference>
<dbReference type="InterPro" id="IPR007110">
    <property type="entry name" value="Ig-like_dom"/>
</dbReference>
<sequence>MGKNYFLTAFSFFIISLSFFALNHSGLKNTIKTDSLKGLKKTKISLPPSATISGTTQVCRNDTQPQITFTGSGGYAPYTFTYNIGGPDLTVTSTGDIATVDASTNNVGSVTYQLVSVRDSSNDTSPANGTATVTVSEPTVDFTFNNNGACSGTSVNFTSNTTGDGPFTYSWNFGSGTPKTNANPSHTFISLGCGFQNVNVTLTVTDTNGCSNSVTKAVSIQQKPRLEFEDIDSAFDPFNNCGNNTTDPSYTINVGISSVSTACINSYDVNWGDGSAIETNVTFPATHTYTQLGSFNMDITGRGNNCDNTVTYLIKNSSNPTGSIVNPGNTVNLCIPVSPIDFAIGSWGTNPPDTMYEVDFGDGVLENYTQAQLESSAYYNTADPANSQNFPIPHIYTQSSCPNSYTVQLNISTSCGQTNLTAGPIIILRKPEVDFENPPISCVNSSVQFNNTSTGGYSNDCNVNDGYFWDFGDSTTSTLRDPSHVYTTPGTYTVSLYAQNSCGTTNTITKSICIEPQITAAFTLNTNNGCAPLAVQTTNTTDLSSGCGSETYLWEVAYVSGFCGTAPATWNFTNGTDENSAAPRINFVTAGTYTLSLTTTNSCGSNTVSETIEVKRPPIANIDPIADFCGAASINPVANVVSCAPASETLTYSWSFPGGTPSTSTALNPGTINYTTPGNYQVTFSVTSSCSTTIDTEDFIINPIPTITNTNLTQTICSGTNTTQVVLTSDIAGTTYNWTATALAGVTGFTAFDNTSTIPVQTIFNSNNTSEDVTFTITPSVGGCSGIPVNLVITVDPAPSFTNQPQPETICLNGPINQLSVVVNGPGTPTYQWYSNTVNNNTTGTIITGETAATYTPPNTPVGITFYYCVASFTSGSGCDEITSDTARIEIVNGIQIDTNPITSQNTCIGGDVNTALSVVHSGGTGVITYQWYSNTTNSNTGGTIITGANNSSYTPPTFTVSGNYYYYVIITPDGSGCSPITSNTSEVIVVDDPAIATQPIASQTLCEGTASQDLQVAATGGSGTTYNYQWYSNTTNSNSGGTLITGATNATFTPPTTTVGILYYYCIITQPYPGCSVVSNTSGVIVNQAPSFSSHPLSETICFGETFNTLSVAYSNGVGTPTYQWYSNTVANNTTGSILTGETASTYSVPSGTIGTVYYYAIITFSSGGCTQITSQTAQLTVNQTPNISNKSLTICSGVSFNIIPDSSGGDTVPAGTQYTWTTPVINPTGTISGATNQTTPQSNISQTPINNTANPATVTYTVTPVSGNCTGTDFTITVTVNPSISITRNLTNSRCYLSNTGAIEITISGGIPFSTGTPYLISWTGPNGYTNSDEDISNLEPGIYTVTINDEGGCPFTDTFTILEPEELIFSSISFNPETISCFGADDGTINIDIHGGTIPYTYNWTRNGSSFSNVEDLSNLGPGDYQVTVTDANNCTPIVQNFQIIEPPALNASLVNQVDIICFGDATGAININTTGGRPIEVSPGVFDYSYSWTGPNGYTSNLQNLSGLFAGTYNLTVTDKSNCTDTLQVILDQSDEIIIDFSTTEIECYGDNNASITIDNISGGNPPYTIQWSNLGSGSDQNNLSAGTYIITITDNTNCEKQATVVIDEAPEFSINPTIANVSCYGENDASIALNLVGGITPLTLVWNDDASAGVERNNLTPGTYSVTITDATPCIITETFTISEPDPLELSAVTTDALDCDNANSGAINLIVTGGTLPLSYSWSNGETTEDLDDIPPGTYSVAITDANGCEISENWTVSRFDPLTIEVDTITDFDCITRNVEQTFVARVTGGIPPYQISWSSGTVSGSNNEIMNTNQDGLTIVDVTDSFGCSTSFSHHVDIPILGDANFELNSIGYTSFGIYSKKDPIQFTNTAIGDYISVLWDFGDGNFSSEENPLHTYITEGDYIITQTVTYPFGCVYEKIITLSIEKGYSLMMPNAFTPNNDNINDFFNPAFVGLNNMVLDIYDTWGSLIYSEKGDDIDGWNGKVKDADAENGNYYFKFSAETFYGETITKEGPVVLIK</sequence>
<dbReference type="EMBL" id="JAODOP010000004">
    <property type="protein sequence ID" value="MEF3835278.1"/>
    <property type="molecule type" value="Genomic_DNA"/>
</dbReference>
<dbReference type="SMART" id="SM00089">
    <property type="entry name" value="PKD"/>
    <property type="match status" value="5"/>
</dbReference>
<evidence type="ECO:0000313" key="4">
    <source>
        <dbReference type="Proteomes" id="UP001337305"/>
    </source>
</evidence>
<dbReference type="NCBIfam" id="TIGR04131">
    <property type="entry name" value="Bac_Flav_CTERM"/>
    <property type="match status" value="1"/>
</dbReference>
<dbReference type="InterPro" id="IPR013783">
    <property type="entry name" value="Ig-like_fold"/>
</dbReference>
<dbReference type="InterPro" id="IPR035986">
    <property type="entry name" value="PKD_dom_sf"/>
</dbReference>
<dbReference type="Pfam" id="PF13573">
    <property type="entry name" value="SprB"/>
    <property type="match status" value="4"/>
</dbReference>
<dbReference type="RefSeq" id="WP_303307569.1">
    <property type="nucleotide sequence ID" value="NZ_JAODOP010000004.1"/>
</dbReference>
<evidence type="ECO:0000259" key="2">
    <source>
        <dbReference type="PROSITE" id="PS50835"/>
    </source>
</evidence>
<reference evidence="3 4" key="1">
    <citation type="submission" date="2022-09" db="EMBL/GenBank/DDBJ databases">
        <title>Genome sequencing of Flavivirga sp. MEBiC05379.</title>
        <authorList>
            <person name="Oh H.-M."/>
            <person name="Kwon K.K."/>
            <person name="Park M.J."/>
            <person name="Yang S.-H."/>
        </authorList>
    </citation>
    <scope>NUCLEOTIDE SEQUENCE [LARGE SCALE GENOMIC DNA]</scope>
    <source>
        <strain evidence="3 4">MEBiC05379</strain>
    </source>
</reference>
<protein>
    <submittedName>
        <fullName evidence="3">PKD domain-containing protein</fullName>
    </submittedName>
</protein>
<dbReference type="Gene3D" id="2.60.40.10">
    <property type="entry name" value="Immunoglobulins"/>
    <property type="match status" value="8"/>
</dbReference>
<dbReference type="Gene3D" id="2.60.40.2700">
    <property type="match status" value="3"/>
</dbReference>
<feature type="domain" description="PKD" evidence="1">
    <location>
        <begin position="569"/>
        <end position="614"/>
    </location>
</feature>
<dbReference type="CDD" id="cd00146">
    <property type="entry name" value="PKD"/>
    <property type="match status" value="2"/>
</dbReference>
<proteinExistence type="predicted"/>
<organism evidence="3 4">
    <name type="scientific">Flavivirga spongiicola</name>
    <dbReference type="NCBI Taxonomy" id="421621"/>
    <lineage>
        <taxon>Bacteria</taxon>
        <taxon>Pseudomonadati</taxon>
        <taxon>Bacteroidota</taxon>
        <taxon>Flavobacteriia</taxon>
        <taxon>Flavobacteriales</taxon>
        <taxon>Flavobacteriaceae</taxon>
        <taxon>Flavivirga</taxon>
    </lineage>
</organism>
<gene>
    <name evidence="3" type="ORF">N1F79_19295</name>
</gene>
<dbReference type="PROSITE" id="PS50093">
    <property type="entry name" value="PKD"/>
    <property type="match status" value="5"/>
</dbReference>
<evidence type="ECO:0000313" key="3">
    <source>
        <dbReference type="EMBL" id="MEF3835278.1"/>
    </source>
</evidence>
<feature type="domain" description="PKD" evidence="1">
    <location>
        <begin position="1873"/>
        <end position="1922"/>
    </location>
</feature>
<dbReference type="SUPFAM" id="SSF49299">
    <property type="entry name" value="PKD domain"/>
    <property type="match status" value="5"/>
</dbReference>
<dbReference type="PROSITE" id="PS50835">
    <property type="entry name" value="IG_LIKE"/>
    <property type="match status" value="1"/>
</dbReference>
<feature type="domain" description="PKD" evidence="1">
    <location>
        <begin position="646"/>
        <end position="693"/>
    </location>
</feature>
<dbReference type="Pfam" id="PF18911">
    <property type="entry name" value="PKD_4"/>
    <property type="match status" value="3"/>
</dbReference>
<feature type="domain" description="PKD" evidence="1">
    <location>
        <begin position="467"/>
        <end position="521"/>
    </location>
</feature>
<name>A0ABU7XX43_9FLAO</name>
<accession>A0ABU7XX43</accession>
<dbReference type="InterPro" id="IPR026341">
    <property type="entry name" value="T9SS_type_B"/>
</dbReference>
<comment type="caution">
    <text evidence="3">The sequence shown here is derived from an EMBL/GenBank/DDBJ whole genome shotgun (WGS) entry which is preliminary data.</text>
</comment>
<feature type="domain" description="Ig-like" evidence="2">
    <location>
        <begin position="994"/>
        <end position="1083"/>
    </location>
</feature>
<dbReference type="Pfam" id="PF13585">
    <property type="entry name" value="CHU_C"/>
    <property type="match status" value="1"/>
</dbReference>
<dbReference type="InterPro" id="IPR025667">
    <property type="entry name" value="SprB_repeat"/>
</dbReference>
<dbReference type="Gene3D" id="2.60.40.740">
    <property type="match status" value="3"/>
</dbReference>
<dbReference type="InterPro" id="IPR022409">
    <property type="entry name" value="PKD/Chitinase_dom"/>
</dbReference>
<dbReference type="InterPro" id="IPR045828">
    <property type="entry name" value="PKD_Bacteroidetes"/>
</dbReference>
<dbReference type="Pfam" id="PF19406">
    <property type="entry name" value="PKD_5"/>
    <property type="match status" value="2"/>
</dbReference>
<evidence type="ECO:0000259" key="1">
    <source>
        <dbReference type="PROSITE" id="PS50093"/>
    </source>
</evidence>